<dbReference type="Pfam" id="PF14478">
    <property type="entry name" value="DUF4430"/>
    <property type="match status" value="1"/>
</dbReference>
<evidence type="ECO:0000259" key="1">
    <source>
        <dbReference type="Pfam" id="PF14478"/>
    </source>
</evidence>
<sequence>MRTLRFCGLLTVVLMSSLVCAWAAASASMSVRVEGVTSTLLPRTPVAATGVELVKFGGTCGGATAAAALDRATAGDWDGTWYDGFGDYGIDAIKGQAFTYSDPYYWGFFVNGTAATVGICQQPVQEGDEAVFAPIPNSAGDFSVTLLDLSIPAAIRAGVAFTASVTEAANDFVGGATAGIRRGPAAGAQIALPGGGSATTGADGTARITLTTVGVTDLRATRDGSTPSATIAACVTTGYDGRCGTVADRRAPHGRIATLRDGRRYPPGAAPRLLRGMAATDASGLRRVQLRLTRRVPANAGGDRRCETYDVRQERWLDMRRCGAERGHWFTVGDRAAWSYLLPAALKGGRYVLDVRLTDAAGNASRYFRRAADPSKIRNRVVFFVG</sequence>
<gene>
    <name evidence="2" type="ORF">UFOPK3423_00263</name>
</gene>
<dbReference type="Gene3D" id="2.170.130.30">
    <property type="match status" value="1"/>
</dbReference>
<proteinExistence type="predicted"/>
<reference evidence="2" key="1">
    <citation type="submission" date="2020-05" db="EMBL/GenBank/DDBJ databases">
        <authorList>
            <person name="Chiriac C."/>
            <person name="Salcher M."/>
            <person name="Ghai R."/>
            <person name="Kavagutti S V."/>
        </authorList>
    </citation>
    <scope>NUCLEOTIDE SEQUENCE</scope>
</reference>
<evidence type="ECO:0000313" key="2">
    <source>
        <dbReference type="EMBL" id="CAB4861669.1"/>
    </source>
</evidence>
<feature type="domain" description="Transcobalamin-like C-terminal" evidence="1">
    <location>
        <begin position="90"/>
        <end position="132"/>
    </location>
</feature>
<dbReference type="AlphaFoldDB" id="A0A6J7CZV5"/>
<dbReference type="InterPro" id="IPR027954">
    <property type="entry name" value="Transcobalamin-like_C"/>
</dbReference>
<accession>A0A6J7CZV5</accession>
<organism evidence="2">
    <name type="scientific">freshwater metagenome</name>
    <dbReference type="NCBI Taxonomy" id="449393"/>
    <lineage>
        <taxon>unclassified sequences</taxon>
        <taxon>metagenomes</taxon>
        <taxon>ecological metagenomes</taxon>
    </lineage>
</organism>
<protein>
    <submittedName>
        <fullName evidence="2">Unannotated protein</fullName>
    </submittedName>
</protein>
<name>A0A6J7CZV5_9ZZZZ</name>
<dbReference type="EMBL" id="CAFBLQ010000017">
    <property type="protein sequence ID" value="CAB4861669.1"/>
    <property type="molecule type" value="Genomic_DNA"/>
</dbReference>